<feature type="compositionally biased region" description="Polar residues" evidence="2">
    <location>
        <begin position="920"/>
        <end position="939"/>
    </location>
</feature>
<feature type="compositionally biased region" description="Acidic residues" evidence="2">
    <location>
        <begin position="1131"/>
        <end position="1145"/>
    </location>
</feature>
<feature type="coiled-coil region" evidence="1">
    <location>
        <begin position="812"/>
        <end position="878"/>
    </location>
</feature>
<feature type="region of interest" description="Disordered" evidence="2">
    <location>
        <begin position="1"/>
        <end position="51"/>
    </location>
</feature>
<evidence type="ECO:0000313" key="4">
    <source>
        <dbReference type="Proteomes" id="UP000887226"/>
    </source>
</evidence>
<organism evidence="3 4">
    <name type="scientific">Calycina marina</name>
    <dbReference type="NCBI Taxonomy" id="1763456"/>
    <lineage>
        <taxon>Eukaryota</taxon>
        <taxon>Fungi</taxon>
        <taxon>Dikarya</taxon>
        <taxon>Ascomycota</taxon>
        <taxon>Pezizomycotina</taxon>
        <taxon>Leotiomycetes</taxon>
        <taxon>Helotiales</taxon>
        <taxon>Pezizellaceae</taxon>
        <taxon>Calycina</taxon>
    </lineage>
</organism>
<feature type="region of interest" description="Disordered" evidence="2">
    <location>
        <begin position="716"/>
        <end position="737"/>
    </location>
</feature>
<gene>
    <name evidence="3" type="ORF">BJ878DRAFT_252218</name>
</gene>
<keyword evidence="1" id="KW-0175">Coiled coil</keyword>
<sequence length="1191" mass="129830">MSEYNQQSHYGNNYGNQTPTNTAYLPQHPSQYSQPDDGGGGGRQQGYMQPNYNMNDTAYGYNQGVGIPGFNTASVPPIVPPLPIFPAWNQDQMAMSSYTPPANSMYSSNQNYTYPQQYPPLPMPPPQQNYQHTSPPDKSYDETEINGIRYTSNNNYAQPITTPQLYTSSEYRGVNANDYVGAGQRFIYPAAQDAIPTSVSQAGINEFSYSPLEAPQHRKKRATVSYAESPIQEYHDRRPTPKTNYLNRAPSTQLATNKTIKGQSRAPPQPKVAHSTKFLKEKVPDMKPTTPTTATANLVKNPTKYYTVDEGRRNAGNAVLGLHARKIGYSQIVSEGGVTEEFLKPVFEDLKLSRAEATPVNGQSVLASLQVGKETTNGQCISTGMAPCSSKNTFPANRGVNSPRPSAFPSDGSKAQSMLSTSPTTSTKMTSVEKTEKERTLQLKMEALRKSREERAQKAAAKNAMVVSLPKSPAVASAQRPKSAALPSMPPESQAAHREVHMELRVHADVTHNSTSTASQEQDHVSIPETTHHHVLPVVQSAQISQADQNPNPSLGTNPHAQLASPIIPSELSEQSAIPGLFMNQHKRTVAADFDTPTMTNVKRPFGQTRTETPLIIDVSDSDNDEDVEMEIDSQNEQDSPVVPARKISDQNLAAFQILPQLGGLPQIRTRARSTPPRADPTPPSQNAGKVEVLRQKELEIEVMRRKIAEAEAAKAQKKAQRIASGSNTPRPANTEAIKVNTNKSPEDAAPSRTVQVATQIQQGINNAEAKVHVEQERLAAAHALESHKSAELKTQQLQSKQLRRQKIATDIPRFDVEVEEKKRKLQELRAQMDEMEAEVQKTLDAKQKMADEMEALSQDAEDQLQSQKERLDELISVTVDNDPVSLQPSAFPAISSVPALEPNASLSIVSEEILDTKQKSQASQIVESASGGDSVSQARQDEEESVEQAKNIATHDQTLEAASQEAARAVAKSSRSSDSGIIDADDLYGLDSPVHAVDPVTITSEASDRSPSYSPVLERSTIVDEVTTDTQLPTQLQSILQDGESDDYEPVYEPAEALSPTHSAPFSPAPPQDSIIEEVSEDTKVRDSGEITDHAEDIPVTNLDDANMEDGITIGGGTDINGSDGRLSSCDDDVAMEESDDDMTLDPQQESRSTSLAIKDLEYHSPPHVNGSTPVLIEVTLSILPFAVVR</sequence>
<feature type="region of interest" description="Disordered" evidence="2">
    <location>
        <begin position="119"/>
        <end position="139"/>
    </location>
</feature>
<feature type="region of interest" description="Disordered" evidence="2">
    <location>
        <begin position="396"/>
        <end position="437"/>
    </location>
</feature>
<feature type="compositionally biased region" description="Low complexity" evidence="2">
    <location>
        <begin position="417"/>
        <end position="430"/>
    </location>
</feature>
<feature type="compositionally biased region" description="Polar residues" evidence="2">
    <location>
        <begin position="1147"/>
        <end position="1156"/>
    </location>
</feature>
<dbReference type="EMBL" id="MU254284">
    <property type="protein sequence ID" value="KAG9241036.1"/>
    <property type="molecule type" value="Genomic_DNA"/>
</dbReference>
<feature type="region of interest" description="Disordered" evidence="2">
    <location>
        <begin position="919"/>
        <end position="986"/>
    </location>
</feature>
<keyword evidence="4" id="KW-1185">Reference proteome</keyword>
<feature type="region of interest" description="Disordered" evidence="2">
    <location>
        <begin position="671"/>
        <end position="691"/>
    </location>
</feature>
<feature type="compositionally biased region" description="Polar residues" evidence="2">
    <location>
        <begin position="1"/>
        <end position="24"/>
    </location>
</feature>
<comment type="caution">
    <text evidence="3">The sequence shown here is derived from an EMBL/GenBank/DDBJ whole genome shotgun (WGS) entry which is preliminary data.</text>
</comment>
<feature type="region of interest" description="Disordered" evidence="2">
    <location>
        <begin position="1103"/>
        <end position="1156"/>
    </location>
</feature>
<evidence type="ECO:0000313" key="3">
    <source>
        <dbReference type="EMBL" id="KAG9241036.1"/>
    </source>
</evidence>
<proteinExistence type="predicted"/>
<feature type="region of interest" description="Disordered" evidence="2">
    <location>
        <begin position="470"/>
        <end position="497"/>
    </location>
</feature>
<evidence type="ECO:0000256" key="2">
    <source>
        <dbReference type="SAM" id="MobiDB-lite"/>
    </source>
</evidence>
<dbReference type="OrthoDB" id="1922977at2759"/>
<dbReference type="AlphaFoldDB" id="A0A9P8CD88"/>
<dbReference type="Proteomes" id="UP000887226">
    <property type="component" value="Unassembled WGS sequence"/>
</dbReference>
<evidence type="ECO:0000256" key="1">
    <source>
        <dbReference type="SAM" id="Coils"/>
    </source>
</evidence>
<protein>
    <submittedName>
        <fullName evidence="3">Uncharacterized protein</fullName>
    </submittedName>
</protein>
<accession>A0A9P8CD88</accession>
<reference evidence="3" key="1">
    <citation type="journal article" date="2021" name="IMA Fungus">
        <title>Genomic characterization of three marine fungi, including Emericellopsis atlantica sp. nov. with signatures of a generalist lifestyle and marine biomass degradation.</title>
        <authorList>
            <person name="Hagestad O.C."/>
            <person name="Hou L."/>
            <person name="Andersen J.H."/>
            <person name="Hansen E.H."/>
            <person name="Altermark B."/>
            <person name="Li C."/>
            <person name="Kuhnert E."/>
            <person name="Cox R.J."/>
            <person name="Crous P.W."/>
            <person name="Spatafora J.W."/>
            <person name="Lail K."/>
            <person name="Amirebrahimi M."/>
            <person name="Lipzen A."/>
            <person name="Pangilinan J."/>
            <person name="Andreopoulos W."/>
            <person name="Hayes R.D."/>
            <person name="Ng V."/>
            <person name="Grigoriev I.V."/>
            <person name="Jackson S.A."/>
            <person name="Sutton T.D.S."/>
            <person name="Dobson A.D.W."/>
            <person name="Rama T."/>
        </authorList>
    </citation>
    <scope>NUCLEOTIDE SEQUENCE</scope>
    <source>
        <strain evidence="3">TRa3180A</strain>
    </source>
</reference>
<feature type="compositionally biased region" description="Low complexity" evidence="2">
    <location>
        <begin position="962"/>
        <end position="980"/>
    </location>
</feature>
<name>A0A9P8CD88_9HELO</name>